<keyword evidence="2" id="KW-1185">Reference proteome</keyword>
<accession>A0A9N9BSU1</accession>
<name>A0A9N9BSU1_FUNMO</name>
<gene>
    <name evidence="1" type="ORF">FMOSSE_LOCUS7606</name>
</gene>
<proteinExistence type="predicted"/>
<dbReference type="Proteomes" id="UP000789375">
    <property type="component" value="Unassembled WGS sequence"/>
</dbReference>
<protein>
    <submittedName>
        <fullName evidence="1">13982_t:CDS:1</fullName>
    </submittedName>
</protein>
<evidence type="ECO:0000313" key="1">
    <source>
        <dbReference type="EMBL" id="CAG8574099.1"/>
    </source>
</evidence>
<comment type="caution">
    <text evidence="1">The sequence shown here is derived from an EMBL/GenBank/DDBJ whole genome shotgun (WGS) entry which is preliminary data.</text>
</comment>
<reference evidence="1" key="1">
    <citation type="submission" date="2021-06" db="EMBL/GenBank/DDBJ databases">
        <authorList>
            <person name="Kallberg Y."/>
            <person name="Tangrot J."/>
            <person name="Rosling A."/>
        </authorList>
    </citation>
    <scope>NUCLEOTIDE SEQUENCE</scope>
    <source>
        <strain evidence="1">87-6 pot B 2015</strain>
    </source>
</reference>
<sequence>MSLQETLDALRKDLYDNSIYEHSNYSFDIKYAYQLFSHMYNIYSNDMLNRPLTETEYVAYVWTPLIRYAFMEQDIRISSGEVGSLAYEKLKKISQQQSKSGFKSNDYIDRNGCTHSGKCEN</sequence>
<dbReference type="EMBL" id="CAJVPP010001814">
    <property type="protein sequence ID" value="CAG8574099.1"/>
    <property type="molecule type" value="Genomic_DNA"/>
</dbReference>
<evidence type="ECO:0000313" key="2">
    <source>
        <dbReference type="Proteomes" id="UP000789375"/>
    </source>
</evidence>
<organism evidence="1 2">
    <name type="scientific">Funneliformis mosseae</name>
    <name type="common">Endomycorrhizal fungus</name>
    <name type="synonym">Glomus mosseae</name>
    <dbReference type="NCBI Taxonomy" id="27381"/>
    <lineage>
        <taxon>Eukaryota</taxon>
        <taxon>Fungi</taxon>
        <taxon>Fungi incertae sedis</taxon>
        <taxon>Mucoromycota</taxon>
        <taxon>Glomeromycotina</taxon>
        <taxon>Glomeromycetes</taxon>
        <taxon>Glomerales</taxon>
        <taxon>Glomeraceae</taxon>
        <taxon>Funneliformis</taxon>
    </lineage>
</organism>
<dbReference type="AlphaFoldDB" id="A0A9N9BSU1"/>